<dbReference type="InterPro" id="IPR018824">
    <property type="entry name" value="Conidiation-specific_6"/>
</dbReference>
<dbReference type="EMBL" id="AMKT01000020">
    <property type="protein sequence ID" value="OXG27343.1"/>
    <property type="molecule type" value="Genomic_DNA"/>
</dbReference>
<organism evidence="2 3">
    <name type="scientific">Cryptococcus neoformans Tu259-1</name>
    <dbReference type="NCBI Taxonomy" id="1230072"/>
    <lineage>
        <taxon>Eukaryota</taxon>
        <taxon>Fungi</taxon>
        <taxon>Dikarya</taxon>
        <taxon>Basidiomycota</taxon>
        <taxon>Agaricomycotina</taxon>
        <taxon>Tremellomycetes</taxon>
        <taxon>Tremellales</taxon>
        <taxon>Cryptococcaceae</taxon>
        <taxon>Cryptococcus</taxon>
        <taxon>Cryptococcus neoformans species complex</taxon>
    </lineage>
</organism>
<evidence type="ECO:0000313" key="2">
    <source>
        <dbReference type="EMBL" id="OXG27343.1"/>
    </source>
</evidence>
<protein>
    <submittedName>
        <fullName evidence="2">Conidiation-specific protein 6</fullName>
    </submittedName>
</protein>
<dbReference type="GO" id="GO:0005737">
    <property type="term" value="C:cytoplasm"/>
    <property type="evidence" value="ECO:0007669"/>
    <property type="project" value="TreeGrafter"/>
</dbReference>
<dbReference type="Pfam" id="PF10346">
    <property type="entry name" value="Con-6"/>
    <property type="match status" value="2"/>
</dbReference>
<feature type="compositionally biased region" description="Basic and acidic residues" evidence="1">
    <location>
        <begin position="47"/>
        <end position="59"/>
    </location>
</feature>
<reference evidence="2 3" key="1">
    <citation type="submission" date="2017-06" db="EMBL/GenBank/DDBJ databases">
        <title>Global population genomics of the pathogenic fungus Cryptococcus neoformans var. grubii.</title>
        <authorList>
            <person name="Cuomo C."/>
            <person name="Litvintseva A."/>
            <person name="Chen Y."/>
            <person name="Young S."/>
            <person name="Zeng Q."/>
            <person name="Chapman S."/>
            <person name="Gujja S."/>
            <person name="Saif S."/>
            <person name="Birren B."/>
        </authorList>
    </citation>
    <scope>NUCLEOTIDE SEQUENCE [LARGE SCALE GENOMIC DNA]</scope>
    <source>
        <strain evidence="2 3">Tu259-1</strain>
    </source>
</reference>
<dbReference type="PANTHER" id="PTHR36576:SF1">
    <property type="entry name" value="UPF0654 PROTEIN C11D3.01C-RELATED"/>
    <property type="match status" value="1"/>
</dbReference>
<sequence>MSEQHDHRVIGGYKATLNNPRVSDEAKENASNVIDDYQNRGNEAVDEVPKEESNNDHHSNRVAGGYKAALKNPNVSGEAKHHAKEALDQ</sequence>
<evidence type="ECO:0000256" key="1">
    <source>
        <dbReference type="SAM" id="MobiDB-lite"/>
    </source>
</evidence>
<comment type="caution">
    <text evidence="2">The sequence shown here is derived from an EMBL/GenBank/DDBJ whole genome shotgun (WGS) entry which is preliminary data.</text>
</comment>
<dbReference type="InterPro" id="IPR052670">
    <property type="entry name" value="UPF0654_domain"/>
</dbReference>
<dbReference type="OrthoDB" id="5419162at2759"/>
<evidence type="ECO:0000313" key="3">
    <source>
        <dbReference type="Proteomes" id="UP000199727"/>
    </source>
</evidence>
<dbReference type="PANTHER" id="PTHR36576">
    <property type="entry name" value="UPF0654 PROTEIN C11D3.01C-RELATED"/>
    <property type="match status" value="1"/>
</dbReference>
<dbReference type="AlphaFoldDB" id="A0A854QIY6"/>
<name>A0A854QIY6_CRYNE</name>
<accession>A0A854QIY6</accession>
<feature type="region of interest" description="Disordered" evidence="1">
    <location>
        <begin position="1"/>
        <end position="63"/>
    </location>
</feature>
<gene>
    <name evidence="2" type="ORF">C361_01146</name>
</gene>
<dbReference type="Proteomes" id="UP000199727">
    <property type="component" value="Unassembled WGS sequence"/>
</dbReference>
<proteinExistence type="predicted"/>